<dbReference type="RefSeq" id="WP_184742184.1">
    <property type="nucleotide sequence ID" value="NZ_JACHGJ010000001.1"/>
</dbReference>
<comment type="similarity">
    <text evidence="1">Belongs to the N(4)/N(6)-methyltransferase family.</text>
</comment>
<comment type="caution">
    <text evidence="10">The sequence shown here is derived from an EMBL/GenBank/DDBJ whole genome shotgun (WGS) entry which is preliminary data.</text>
</comment>
<evidence type="ECO:0000259" key="9">
    <source>
        <dbReference type="Pfam" id="PF12950"/>
    </source>
</evidence>
<dbReference type="InterPro" id="IPR009061">
    <property type="entry name" value="DNA-bd_dom_put_sf"/>
</dbReference>
<feature type="domain" description="TaqI-like C-terminal specificity" evidence="9">
    <location>
        <begin position="451"/>
        <end position="562"/>
    </location>
</feature>
<sequence length="617" mass="70815">MSDLTYREAADYLNVSPATIRNWTRQGLLPAGPDALIPRRSVRSVRNDIAGGKSPRLKKRANKKSAGGTFFPEEYALSVVEKSFLPAISALDDRKAIDPAKVVYCYFLNRIHKLKSRNINRIKKEMELWFIELGSPDTKDLQKSLSTLSLPDHPDIAGLIYQTLQREGRKSERGSYYTPPALAGEILSYYRGQWKTFLDPCCGSGIFLISAARQSGSPINITGWDTDRTAIHIARLNLMLQFPDMDFEPAIAVRNTLSDKPFPQKFDLIASNPPWGHHFRKKEIKKLKERFPEIRSGESFSFFLKAALPHLRKNGALSFLLPEAFLNVKAHRDIRKDLIEHYAICRSVFLGKIFSKVQTPVILLEVKKKSDRPGTLVQRDNHFYRVDSTRFSRNPDCIYDLNMTGRDIEIFERIFSYPHTNLEGKALWTLGVVSGNNKRFISSTPSEGYYPIICGKDIQAFSIKAPEKYLYFDRKILQQCAPLSQYRKNPKIVYRFITGKPVFALDRSGYVTLNSANSFYPETGLDPEIITLLFNSALYRYILKKKFNSIKILRSHLEYLPVPHMEKSERRILKELALKAEKQSDETGSVILEIENRVFNLFKINHSDSTYIREFDL</sequence>
<name>A0A841R5Q2_9SPIO</name>
<evidence type="ECO:0000256" key="1">
    <source>
        <dbReference type="ARBA" id="ARBA00006594"/>
    </source>
</evidence>
<dbReference type="InterPro" id="IPR002052">
    <property type="entry name" value="DNA_methylase_N6_adenine_CS"/>
</dbReference>
<dbReference type="GO" id="GO:0032259">
    <property type="term" value="P:methylation"/>
    <property type="evidence" value="ECO:0007669"/>
    <property type="project" value="UniProtKB-KW"/>
</dbReference>
<feature type="domain" description="Helix-turn-helix" evidence="8">
    <location>
        <begin position="4"/>
        <end position="42"/>
    </location>
</feature>
<keyword evidence="3 10" id="KW-0489">Methyltransferase</keyword>
<dbReference type="Proteomes" id="UP000587760">
    <property type="component" value="Unassembled WGS sequence"/>
</dbReference>
<dbReference type="PANTHER" id="PTHR33841">
    <property type="entry name" value="DNA METHYLTRANSFERASE YEEA-RELATED"/>
    <property type="match status" value="1"/>
</dbReference>
<reference evidence="10 11" key="1">
    <citation type="submission" date="2020-08" db="EMBL/GenBank/DDBJ databases">
        <title>Genomic Encyclopedia of Type Strains, Phase IV (KMG-IV): sequencing the most valuable type-strain genomes for metagenomic binning, comparative biology and taxonomic classification.</title>
        <authorList>
            <person name="Goeker M."/>
        </authorList>
    </citation>
    <scope>NUCLEOTIDE SEQUENCE [LARGE SCALE GENOMIC DNA]</scope>
    <source>
        <strain evidence="10 11">DSM 2461</strain>
    </source>
</reference>
<dbReference type="Pfam" id="PF12950">
    <property type="entry name" value="TaqI_C"/>
    <property type="match status" value="1"/>
</dbReference>
<dbReference type="Gene3D" id="3.40.50.150">
    <property type="entry name" value="Vaccinia Virus protein VP39"/>
    <property type="match status" value="1"/>
</dbReference>
<dbReference type="EC" id="2.1.1.72" evidence="2"/>
<dbReference type="InterPro" id="IPR025931">
    <property type="entry name" value="TaqI_C"/>
</dbReference>
<evidence type="ECO:0000259" key="8">
    <source>
        <dbReference type="Pfam" id="PF12728"/>
    </source>
</evidence>
<feature type="domain" description="DNA methylase adenine-specific" evidence="7">
    <location>
        <begin position="155"/>
        <end position="377"/>
    </location>
</feature>
<evidence type="ECO:0000313" key="11">
    <source>
        <dbReference type="Proteomes" id="UP000587760"/>
    </source>
</evidence>
<keyword evidence="11" id="KW-1185">Reference proteome</keyword>
<dbReference type="SUPFAM" id="SSF53335">
    <property type="entry name" value="S-adenosyl-L-methionine-dependent methyltransferases"/>
    <property type="match status" value="1"/>
</dbReference>
<dbReference type="InterPro" id="IPR050953">
    <property type="entry name" value="N4_N6_ade-DNA_methylase"/>
</dbReference>
<proteinExistence type="inferred from homology"/>
<keyword evidence="4 10" id="KW-0808">Transferase</keyword>
<protein>
    <recommendedName>
        <fullName evidence="2">site-specific DNA-methyltransferase (adenine-specific)</fullName>
        <ecNumber evidence="2">2.1.1.72</ecNumber>
    </recommendedName>
</protein>
<evidence type="ECO:0000259" key="7">
    <source>
        <dbReference type="Pfam" id="PF02384"/>
    </source>
</evidence>
<dbReference type="GO" id="GO:0009007">
    <property type="term" value="F:site-specific DNA-methyltransferase (adenine-specific) activity"/>
    <property type="evidence" value="ECO:0007669"/>
    <property type="project" value="UniProtKB-EC"/>
</dbReference>
<dbReference type="InterPro" id="IPR041657">
    <property type="entry name" value="HTH_17"/>
</dbReference>
<gene>
    <name evidence="10" type="ORF">HNR50_000023</name>
</gene>
<evidence type="ECO:0000256" key="6">
    <source>
        <dbReference type="ARBA" id="ARBA00047942"/>
    </source>
</evidence>
<dbReference type="Pfam" id="PF12728">
    <property type="entry name" value="HTH_17"/>
    <property type="match status" value="1"/>
</dbReference>
<dbReference type="PANTHER" id="PTHR33841:SF1">
    <property type="entry name" value="DNA METHYLTRANSFERASE A"/>
    <property type="match status" value="1"/>
</dbReference>
<organism evidence="10 11">
    <name type="scientific">Spirochaeta isovalerica</name>
    <dbReference type="NCBI Taxonomy" id="150"/>
    <lineage>
        <taxon>Bacteria</taxon>
        <taxon>Pseudomonadati</taxon>
        <taxon>Spirochaetota</taxon>
        <taxon>Spirochaetia</taxon>
        <taxon>Spirochaetales</taxon>
        <taxon>Spirochaetaceae</taxon>
        <taxon>Spirochaeta</taxon>
    </lineage>
</organism>
<dbReference type="PROSITE" id="PS00092">
    <property type="entry name" value="N6_MTASE"/>
    <property type="match status" value="1"/>
</dbReference>
<evidence type="ECO:0000256" key="2">
    <source>
        <dbReference type="ARBA" id="ARBA00011900"/>
    </source>
</evidence>
<evidence type="ECO:0000313" key="10">
    <source>
        <dbReference type="EMBL" id="MBB6478390.1"/>
    </source>
</evidence>
<dbReference type="GO" id="GO:0009307">
    <property type="term" value="P:DNA restriction-modification system"/>
    <property type="evidence" value="ECO:0007669"/>
    <property type="project" value="UniProtKB-KW"/>
</dbReference>
<accession>A0A841R5Q2</accession>
<dbReference type="CDD" id="cd02440">
    <property type="entry name" value="AdoMet_MTases"/>
    <property type="match status" value="1"/>
</dbReference>
<dbReference type="GO" id="GO:0003677">
    <property type="term" value="F:DNA binding"/>
    <property type="evidence" value="ECO:0007669"/>
    <property type="project" value="InterPro"/>
</dbReference>
<dbReference type="GO" id="GO:0008170">
    <property type="term" value="F:N-methyltransferase activity"/>
    <property type="evidence" value="ECO:0007669"/>
    <property type="project" value="InterPro"/>
</dbReference>
<dbReference type="EMBL" id="JACHGJ010000001">
    <property type="protein sequence ID" value="MBB6478390.1"/>
    <property type="molecule type" value="Genomic_DNA"/>
</dbReference>
<dbReference type="PRINTS" id="PR00507">
    <property type="entry name" value="N12N6MTFRASE"/>
</dbReference>
<dbReference type="InterPro" id="IPR003356">
    <property type="entry name" value="DNA_methylase_A-5"/>
</dbReference>
<evidence type="ECO:0000256" key="3">
    <source>
        <dbReference type="ARBA" id="ARBA00022603"/>
    </source>
</evidence>
<evidence type="ECO:0000256" key="4">
    <source>
        <dbReference type="ARBA" id="ARBA00022679"/>
    </source>
</evidence>
<comment type="catalytic activity">
    <reaction evidence="6">
        <text>a 2'-deoxyadenosine in DNA + S-adenosyl-L-methionine = an N(6)-methyl-2'-deoxyadenosine in DNA + S-adenosyl-L-homocysteine + H(+)</text>
        <dbReference type="Rhea" id="RHEA:15197"/>
        <dbReference type="Rhea" id="RHEA-COMP:12418"/>
        <dbReference type="Rhea" id="RHEA-COMP:12419"/>
        <dbReference type="ChEBI" id="CHEBI:15378"/>
        <dbReference type="ChEBI" id="CHEBI:57856"/>
        <dbReference type="ChEBI" id="CHEBI:59789"/>
        <dbReference type="ChEBI" id="CHEBI:90615"/>
        <dbReference type="ChEBI" id="CHEBI:90616"/>
        <dbReference type="EC" id="2.1.1.72"/>
    </reaction>
</comment>
<dbReference type="SUPFAM" id="SSF46955">
    <property type="entry name" value="Putative DNA-binding domain"/>
    <property type="match status" value="1"/>
</dbReference>
<keyword evidence="5" id="KW-0680">Restriction system</keyword>
<dbReference type="InterPro" id="IPR029063">
    <property type="entry name" value="SAM-dependent_MTases_sf"/>
</dbReference>
<dbReference type="AlphaFoldDB" id="A0A841R5Q2"/>
<dbReference type="Pfam" id="PF02384">
    <property type="entry name" value="N6_Mtase"/>
    <property type="match status" value="1"/>
</dbReference>
<evidence type="ECO:0000256" key="5">
    <source>
        <dbReference type="ARBA" id="ARBA00022747"/>
    </source>
</evidence>